<sequence length="287" mass="32150">MTTIITVLPEYLIPIFRICEELQGIHKDSAEKLGTTQAESRTQRNSRHYHKVNVPTLLQLPEIYPAKWSRTVSAVIGELETPSKHTPRVKGKGILSKVQEAQRGFPFLNLEAKSAKPVKYFHIWVSKDDIIPPGHTAKRTDCSGSSSADPVQHFEALAEDNPRTTGDCKLGAASISNYYTFLGDKADPNLCFNEPIDLGRDDVSVDFIDSYTVQSNLPSRGPLAVKSLRSEHAETCIDNIRYLLCVSQPYVESTRSYMFTRRPQANRPATLLDMKIEDHGYVPDSQT</sequence>
<dbReference type="Proteomes" id="UP000297245">
    <property type="component" value="Unassembled WGS sequence"/>
</dbReference>
<reference evidence="1 2" key="1">
    <citation type="journal article" date="2019" name="Nat. Ecol. Evol.">
        <title>Megaphylogeny resolves global patterns of mushroom evolution.</title>
        <authorList>
            <person name="Varga T."/>
            <person name="Krizsan K."/>
            <person name="Foldi C."/>
            <person name="Dima B."/>
            <person name="Sanchez-Garcia M."/>
            <person name="Sanchez-Ramirez S."/>
            <person name="Szollosi G.J."/>
            <person name="Szarkandi J.G."/>
            <person name="Papp V."/>
            <person name="Albert L."/>
            <person name="Andreopoulos W."/>
            <person name="Angelini C."/>
            <person name="Antonin V."/>
            <person name="Barry K.W."/>
            <person name="Bougher N.L."/>
            <person name="Buchanan P."/>
            <person name="Buyck B."/>
            <person name="Bense V."/>
            <person name="Catcheside P."/>
            <person name="Chovatia M."/>
            <person name="Cooper J."/>
            <person name="Damon W."/>
            <person name="Desjardin D."/>
            <person name="Finy P."/>
            <person name="Geml J."/>
            <person name="Haridas S."/>
            <person name="Hughes K."/>
            <person name="Justo A."/>
            <person name="Karasinski D."/>
            <person name="Kautmanova I."/>
            <person name="Kiss B."/>
            <person name="Kocsube S."/>
            <person name="Kotiranta H."/>
            <person name="LaButti K.M."/>
            <person name="Lechner B.E."/>
            <person name="Liimatainen K."/>
            <person name="Lipzen A."/>
            <person name="Lukacs Z."/>
            <person name="Mihaltcheva S."/>
            <person name="Morgado L.N."/>
            <person name="Niskanen T."/>
            <person name="Noordeloos M.E."/>
            <person name="Ohm R.A."/>
            <person name="Ortiz-Santana B."/>
            <person name="Ovrebo C."/>
            <person name="Racz N."/>
            <person name="Riley R."/>
            <person name="Savchenko A."/>
            <person name="Shiryaev A."/>
            <person name="Soop K."/>
            <person name="Spirin V."/>
            <person name="Szebenyi C."/>
            <person name="Tomsovsky M."/>
            <person name="Tulloss R.E."/>
            <person name="Uehling J."/>
            <person name="Grigoriev I.V."/>
            <person name="Vagvolgyi C."/>
            <person name="Papp T."/>
            <person name="Martin F.M."/>
            <person name="Miettinen O."/>
            <person name="Hibbett D.S."/>
            <person name="Nagy L.G."/>
        </authorList>
    </citation>
    <scope>NUCLEOTIDE SEQUENCE [LARGE SCALE GENOMIC DNA]</scope>
    <source>
        <strain evidence="1 2">CBS 962.96</strain>
    </source>
</reference>
<keyword evidence="2" id="KW-1185">Reference proteome</keyword>
<protein>
    <submittedName>
        <fullName evidence="1">Uncharacterized protein</fullName>
    </submittedName>
</protein>
<accession>A0A4S8LR71</accession>
<evidence type="ECO:0000313" key="2">
    <source>
        <dbReference type="Proteomes" id="UP000297245"/>
    </source>
</evidence>
<dbReference type="AlphaFoldDB" id="A0A4S8LR71"/>
<name>A0A4S8LR71_DENBC</name>
<proteinExistence type="predicted"/>
<dbReference type="EMBL" id="ML179294">
    <property type="protein sequence ID" value="THU91884.1"/>
    <property type="molecule type" value="Genomic_DNA"/>
</dbReference>
<evidence type="ECO:0000313" key="1">
    <source>
        <dbReference type="EMBL" id="THU91884.1"/>
    </source>
</evidence>
<organism evidence="1 2">
    <name type="scientific">Dendrothele bispora (strain CBS 962.96)</name>
    <dbReference type="NCBI Taxonomy" id="1314807"/>
    <lineage>
        <taxon>Eukaryota</taxon>
        <taxon>Fungi</taxon>
        <taxon>Dikarya</taxon>
        <taxon>Basidiomycota</taxon>
        <taxon>Agaricomycotina</taxon>
        <taxon>Agaricomycetes</taxon>
        <taxon>Agaricomycetidae</taxon>
        <taxon>Agaricales</taxon>
        <taxon>Agaricales incertae sedis</taxon>
        <taxon>Dendrothele</taxon>
    </lineage>
</organism>
<gene>
    <name evidence="1" type="ORF">K435DRAFT_800890</name>
</gene>